<keyword evidence="6" id="KW-1185">Reference proteome</keyword>
<evidence type="ECO:0000313" key="6">
    <source>
        <dbReference type="Proteomes" id="UP000605568"/>
    </source>
</evidence>
<evidence type="ECO:0000313" key="5">
    <source>
        <dbReference type="EMBL" id="GHH56589.1"/>
    </source>
</evidence>
<dbReference type="PROSITE" id="PS50043">
    <property type="entry name" value="HTH_LUXR_2"/>
    <property type="match status" value="1"/>
</dbReference>
<sequence length="206" mass="22247">MEFLQAAVFAADPLTDAGLTALLREFGGIDVVPAGSAQRAEVAVVSAETIDTETLALLSGVTRTSSAHVLLVAGRLRASDLPVLLSSRIHRVLDHATLSSIDLVEAAFEARRADDVLQRYDMAQRAERLRAQHVFADDDAEDTHRFTPREIAVLRLLADGVGTAEVATRLSFSVRTVRNIIAQMMTRVGLANRSHAVARAIRAQAI</sequence>
<keyword evidence="1" id="KW-0805">Transcription regulation</keyword>
<dbReference type="RefSeq" id="WP_191304129.1">
    <property type="nucleotide sequence ID" value="NZ_BNAR01000016.1"/>
</dbReference>
<dbReference type="EMBL" id="BNAR01000016">
    <property type="protein sequence ID" value="GHH56589.1"/>
    <property type="molecule type" value="Genomic_DNA"/>
</dbReference>
<dbReference type="InterPro" id="IPR036388">
    <property type="entry name" value="WH-like_DNA-bd_sf"/>
</dbReference>
<keyword evidence="3" id="KW-0804">Transcription</keyword>
<evidence type="ECO:0000259" key="4">
    <source>
        <dbReference type="PROSITE" id="PS50043"/>
    </source>
</evidence>
<proteinExistence type="predicted"/>
<feature type="domain" description="HTH luxR-type" evidence="4">
    <location>
        <begin position="139"/>
        <end position="204"/>
    </location>
</feature>
<evidence type="ECO:0000256" key="3">
    <source>
        <dbReference type="ARBA" id="ARBA00023163"/>
    </source>
</evidence>
<dbReference type="InterPro" id="IPR000792">
    <property type="entry name" value="Tscrpt_reg_LuxR_C"/>
</dbReference>
<dbReference type="Proteomes" id="UP000605568">
    <property type="component" value="Unassembled WGS sequence"/>
</dbReference>
<accession>A0ABQ3MTJ4</accession>
<dbReference type="Gene3D" id="1.10.10.10">
    <property type="entry name" value="Winged helix-like DNA-binding domain superfamily/Winged helix DNA-binding domain"/>
    <property type="match status" value="1"/>
</dbReference>
<evidence type="ECO:0000256" key="2">
    <source>
        <dbReference type="ARBA" id="ARBA00023125"/>
    </source>
</evidence>
<dbReference type="SMART" id="SM00421">
    <property type="entry name" value="HTH_LUXR"/>
    <property type="match status" value="1"/>
</dbReference>
<gene>
    <name evidence="5" type="ORF">GCM10017774_74910</name>
</gene>
<dbReference type="CDD" id="cd06170">
    <property type="entry name" value="LuxR_C_like"/>
    <property type="match status" value="1"/>
</dbReference>
<dbReference type="InterPro" id="IPR016032">
    <property type="entry name" value="Sig_transdc_resp-reg_C-effctor"/>
</dbReference>
<reference evidence="6" key="1">
    <citation type="journal article" date="2019" name="Int. J. Syst. Evol. Microbiol.">
        <title>The Global Catalogue of Microorganisms (GCM) 10K type strain sequencing project: providing services to taxonomists for standard genome sequencing and annotation.</title>
        <authorList>
            <consortium name="The Broad Institute Genomics Platform"/>
            <consortium name="The Broad Institute Genome Sequencing Center for Infectious Disease"/>
            <person name="Wu L."/>
            <person name="Ma J."/>
        </authorList>
    </citation>
    <scope>NUCLEOTIDE SEQUENCE [LARGE SCALE GENOMIC DNA]</scope>
    <source>
        <strain evidence="6">CGMCC 4.7367</strain>
    </source>
</reference>
<dbReference type="PRINTS" id="PR00038">
    <property type="entry name" value="HTHLUXR"/>
</dbReference>
<protein>
    <submittedName>
        <fullName evidence="5">Helix-turn-helix transcriptional regulator</fullName>
    </submittedName>
</protein>
<keyword evidence="2" id="KW-0238">DNA-binding</keyword>
<dbReference type="PANTHER" id="PTHR44688">
    <property type="entry name" value="DNA-BINDING TRANSCRIPTIONAL ACTIVATOR DEVR_DOSR"/>
    <property type="match status" value="1"/>
</dbReference>
<dbReference type="Pfam" id="PF00196">
    <property type="entry name" value="GerE"/>
    <property type="match status" value="1"/>
</dbReference>
<dbReference type="PANTHER" id="PTHR44688:SF16">
    <property type="entry name" value="DNA-BINDING TRANSCRIPTIONAL ACTIVATOR DEVR_DOSR"/>
    <property type="match status" value="1"/>
</dbReference>
<comment type="caution">
    <text evidence="5">The sequence shown here is derived from an EMBL/GenBank/DDBJ whole genome shotgun (WGS) entry which is preliminary data.</text>
</comment>
<organism evidence="5 6">
    <name type="scientific">Lentzea cavernae</name>
    <dbReference type="NCBI Taxonomy" id="2020703"/>
    <lineage>
        <taxon>Bacteria</taxon>
        <taxon>Bacillati</taxon>
        <taxon>Actinomycetota</taxon>
        <taxon>Actinomycetes</taxon>
        <taxon>Pseudonocardiales</taxon>
        <taxon>Pseudonocardiaceae</taxon>
        <taxon>Lentzea</taxon>
    </lineage>
</organism>
<evidence type="ECO:0000256" key="1">
    <source>
        <dbReference type="ARBA" id="ARBA00023015"/>
    </source>
</evidence>
<dbReference type="SUPFAM" id="SSF46894">
    <property type="entry name" value="C-terminal effector domain of the bipartite response regulators"/>
    <property type="match status" value="1"/>
</dbReference>
<name>A0ABQ3MTJ4_9PSEU</name>